<reference evidence="2 3" key="1">
    <citation type="submission" date="2016-10" db="EMBL/GenBank/DDBJ databases">
        <authorList>
            <person name="de Groot N.N."/>
        </authorList>
    </citation>
    <scope>NUCLEOTIDE SEQUENCE [LARGE SCALE GENOMIC DNA]</scope>
    <source>
        <strain evidence="2 3">DSM 5522</strain>
    </source>
</reference>
<keyword evidence="1" id="KW-0812">Transmembrane</keyword>
<gene>
    <name evidence="2" type="ORF">SAMN05216249_107138</name>
</gene>
<organism evidence="2 3">
    <name type="scientific">Acetitomaculum ruminis DSM 5522</name>
    <dbReference type="NCBI Taxonomy" id="1120918"/>
    <lineage>
        <taxon>Bacteria</taxon>
        <taxon>Bacillati</taxon>
        <taxon>Bacillota</taxon>
        <taxon>Clostridia</taxon>
        <taxon>Lachnospirales</taxon>
        <taxon>Lachnospiraceae</taxon>
        <taxon>Acetitomaculum</taxon>
    </lineage>
</organism>
<proteinExistence type="predicted"/>
<accession>A0A1I0XW50</accession>
<dbReference type="STRING" id="1120918.SAMN05216249_107138"/>
<feature type="transmembrane region" description="Helical" evidence="1">
    <location>
        <begin position="228"/>
        <end position="246"/>
    </location>
</feature>
<sequence length="411" mass="48485">MGIFDFFKRNGDKEKIKKDLIEVLPEVFEEETEEKVVEEIDLSDENSKKKWYRSRFENWGQLEHYILGQCENVHETIDSVENCKNEYDDLTAKIKDIQIIEKMPPDDKKEITELVQEIMQVSDDRNKYHQYSKKLSDASFDRIRLYEDDFPKAIKRLMSSETYQSTIKKDMDRLEGEKGLLLTKIEDYGNELKILKYLAISVPIVLFASFGLIFFIKETFHIRSELTLAYFIAAFICVGIGAFVFLRGQIDTANLKRCNENLNYVIIALNHIKVKYVNETNAVDYAYKKFAVHSSHELEYLWNEYNNTREQKEQFIRSTDDLEFFNKTLNQKLSKYLKYPGIWESQSMALIDSTLLLSIKELLDERRKKLKAQMSMGIDEMNKTKNEIRDLAKAFPEYRLKILELIKAIDT</sequence>
<dbReference type="RefSeq" id="WP_092871880.1">
    <property type="nucleotide sequence ID" value="NZ_FOJY01000007.1"/>
</dbReference>
<feature type="transmembrane region" description="Helical" evidence="1">
    <location>
        <begin position="194"/>
        <end position="216"/>
    </location>
</feature>
<dbReference type="AlphaFoldDB" id="A0A1I0XW50"/>
<dbReference type="Proteomes" id="UP000198838">
    <property type="component" value="Unassembled WGS sequence"/>
</dbReference>
<evidence type="ECO:0000256" key="1">
    <source>
        <dbReference type="SAM" id="Phobius"/>
    </source>
</evidence>
<dbReference type="OrthoDB" id="9772748at2"/>
<dbReference type="EMBL" id="FOJY01000007">
    <property type="protein sequence ID" value="SFB04183.1"/>
    <property type="molecule type" value="Genomic_DNA"/>
</dbReference>
<evidence type="ECO:0000313" key="2">
    <source>
        <dbReference type="EMBL" id="SFB04183.1"/>
    </source>
</evidence>
<name>A0A1I0XW50_9FIRM</name>
<keyword evidence="3" id="KW-1185">Reference proteome</keyword>
<keyword evidence="1" id="KW-0472">Membrane</keyword>
<evidence type="ECO:0000313" key="3">
    <source>
        <dbReference type="Proteomes" id="UP000198838"/>
    </source>
</evidence>
<keyword evidence="1" id="KW-1133">Transmembrane helix</keyword>
<protein>
    <submittedName>
        <fullName evidence="2">Uncharacterized protein</fullName>
    </submittedName>
</protein>